<dbReference type="GO" id="GO:0016491">
    <property type="term" value="F:oxidoreductase activity"/>
    <property type="evidence" value="ECO:0007669"/>
    <property type="project" value="UniProtKB-KW"/>
</dbReference>
<accession>A0A851GQH9</accession>
<comment type="caution">
    <text evidence="3">The sequence shown here is derived from an EMBL/GenBank/DDBJ whole genome shotgun (WGS) entry which is preliminary data.</text>
</comment>
<dbReference type="EMBL" id="JACBAZ010000008">
    <property type="protein sequence ID" value="NWK57080.1"/>
    <property type="molecule type" value="Genomic_DNA"/>
</dbReference>
<evidence type="ECO:0000256" key="1">
    <source>
        <dbReference type="ARBA" id="ARBA00023002"/>
    </source>
</evidence>
<dbReference type="AlphaFoldDB" id="A0A851GQH9"/>
<keyword evidence="1" id="KW-0560">Oxidoreductase</keyword>
<gene>
    <name evidence="3" type="ORF">HW115_15765</name>
</gene>
<dbReference type="Pfam" id="PF01266">
    <property type="entry name" value="DAO"/>
    <property type="match status" value="1"/>
</dbReference>
<dbReference type="Gene3D" id="3.30.9.10">
    <property type="entry name" value="D-Amino Acid Oxidase, subunit A, domain 2"/>
    <property type="match status" value="1"/>
</dbReference>
<dbReference type="GO" id="GO:0005737">
    <property type="term" value="C:cytoplasm"/>
    <property type="evidence" value="ECO:0007669"/>
    <property type="project" value="TreeGrafter"/>
</dbReference>
<dbReference type="PANTHER" id="PTHR13847:SF289">
    <property type="entry name" value="GLYCINE OXIDASE"/>
    <property type="match status" value="1"/>
</dbReference>
<evidence type="ECO:0000313" key="3">
    <source>
        <dbReference type="EMBL" id="NWK57080.1"/>
    </source>
</evidence>
<dbReference type="RefSeq" id="WP_178933917.1">
    <property type="nucleotide sequence ID" value="NZ_JACBAZ010000008.1"/>
</dbReference>
<keyword evidence="4" id="KW-1185">Reference proteome</keyword>
<dbReference type="PANTHER" id="PTHR13847">
    <property type="entry name" value="SARCOSINE DEHYDROGENASE-RELATED"/>
    <property type="match status" value="1"/>
</dbReference>
<reference evidence="3 4" key="1">
    <citation type="submission" date="2020-07" db="EMBL/GenBank/DDBJ databases">
        <title>Roseicoccus Jingziensis gen. nov., sp. nov., isolated from coastal seawater.</title>
        <authorList>
            <person name="Feng X."/>
        </authorList>
    </citation>
    <scope>NUCLEOTIDE SEQUENCE [LARGE SCALE GENOMIC DNA]</scope>
    <source>
        <strain evidence="3 4">N1E253</strain>
    </source>
</reference>
<dbReference type="SUPFAM" id="SSF51905">
    <property type="entry name" value="FAD/NAD(P)-binding domain"/>
    <property type="match status" value="1"/>
</dbReference>
<proteinExistence type="predicted"/>
<feature type="domain" description="FAD dependent oxidoreductase" evidence="2">
    <location>
        <begin position="5"/>
        <end position="325"/>
    </location>
</feature>
<dbReference type="SUPFAM" id="SSF54373">
    <property type="entry name" value="FAD-linked reductases, C-terminal domain"/>
    <property type="match status" value="1"/>
</dbReference>
<name>A0A851GQH9_9BACT</name>
<organism evidence="3 4">
    <name type="scientific">Oceaniferula marina</name>
    <dbReference type="NCBI Taxonomy" id="2748318"/>
    <lineage>
        <taxon>Bacteria</taxon>
        <taxon>Pseudomonadati</taxon>
        <taxon>Verrucomicrobiota</taxon>
        <taxon>Verrucomicrobiia</taxon>
        <taxon>Verrucomicrobiales</taxon>
        <taxon>Verrucomicrobiaceae</taxon>
        <taxon>Oceaniferula</taxon>
    </lineage>
</organism>
<sequence>MAQVDYLVMGQGLAGSCLAMHLLDRGKSVMVVDRKDKGASSRVAAGLVTPLTGKGLNPAWRQDACLHYAEEFYHRLEIRSGRKFYHSQPVVRILGDEKQRGKWLAKDDEVRRWGEMTDRATVEAPWGALRMESGAWLDTKVFLRVAMERLIRHEAWMEGEFSQEDVSFESGWVQWQGVEARRLILCLGAYGLGGDGWFGDLPHRSAKGEVLTLWLDGMDESSRYHADGWIAPRGGGVWKGGANYNWDQLDSIPSEEGKEEVLTKLKRWVPVPFEVIDHEAGVRPIIRNSQPVVGMHPDLESVGFFNGLGSKGSLMAPYVARHFAEYLCGEHQLDPDLDLAAL</sequence>
<evidence type="ECO:0000313" key="4">
    <source>
        <dbReference type="Proteomes" id="UP000557872"/>
    </source>
</evidence>
<dbReference type="InterPro" id="IPR006076">
    <property type="entry name" value="FAD-dep_OxRdtase"/>
</dbReference>
<dbReference type="InterPro" id="IPR036188">
    <property type="entry name" value="FAD/NAD-bd_sf"/>
</dbReference>
<dbReference type="Gene3D" id="3.50.50.60">
    <property type="entry name" value="FAD/NAD(P)-binding domain"/>
    <property type="match status" value="1"/>
</dbReference>
<dbReference type="Proteomes" id="UP000557872">
    <property type="component" value="Unassembled WGS sequence"/>
</dbReference>
<evidence type="ECO:0000259" key="2">
    <source>
        <dbReference type="Pfam" id="PF01266"/>
    </source>
</evidence>
<protein>
    <submittedName>
        <fullName evidence="3">FAD-binding oxidoreductase</fullName>
    </submittedName>
</protein>